<reference evidence="4" key="1">
    <citation type="journal article" date="2020" name="Nat. Commun.">
        <title>Genome sequence of the cluster root forming white lupin.</title>
        <authorList>
            <person name="Hufnagel B."/>
            <person name="Marques A."/>
            <person name="Soriano A."/>
            <person name="Marques L."/>
            <person name="Divol F."/>
            <person name="Doumas P."/>
            <person name="Sallet E."/>
            <person name="Mancinotti D."/>
            <person name="Carrere S."/>
            <person name="Marande W."/>
            <person name="Arribat S."/>
            <person name="Keller J."/>
            <person name="Huneau C."/>
            <person name="Blein T."/>
            <person name="Aime D."/>
            <person name="Laguerre M."/>
            <person name="Taylor J."/>
            <person name="Schubert V."/>
            <person name="Nelson M."/>
            <person name="Geu-Flores F."/>
            <person name="Crespi M."/>
            <person name="Gallardo-Guerrero K."/>
            <person name="Delaux P.-M."/>
            <person name="Salse J."/>
            <person name="Berges H."/>
            <person name="Guyot R."/>
            <person name="Gouzy J."/>
            <person name="Peret B."/>
        </authorList>
    </citation>
    <scope>NUCLEOTIDE SEQUENCE [LARGE SCALE GENOMIC DNA]</scope>
    <source>
        <strain evidence="4">cv. Amiga</strain>
    </source>
</reference>
<dbReference type="PANTHER" id="PTHR33172:SF103">
    <property type="entry name" value="PROTEIN OXIDATIVE STRESS 3"/>
    <property type="match status" value="1"/>
</dbReference>
<proteinExistence type="predicted"/>
<dbReference type="Proteomes" id="UP000447434">
    <property type="component" value="Chromosome 14"/>
</dbReference>
<dbReference type="GO" id="GO:0005634">
    <property type="term" value="C:nucleus"/>
    <property type="evidence" value="ECO:0007669"/>
    <property type="project" value="UniProtKB-SubCell"/>
</dbReference>
<dbReference type="InterPro" id="IPR051992">
    <property type="entry name" value="OxStress_Response_Reg"/>
</dbReference>
<evidence type="ECO:0000313" key="4">
    <source>
        <dbReference type="Proteomes" id="UP000447434"/>
    </source>
</evidence>
<comment type="subcellular location">
    <subcellularLocation>
        <location evidence="1">Nucleus</location>
    </subcellularLocation>
</comment>
<evidence type="ECO:0008006" key="5">
    <source>
        <dbReference type="Google" id="ProtNLM"/>
    </source>
</evidence>
<dbReference type="PANTHER" id="PTHR33172">
    <property type="entry name" value="OS08G0516900 PROTEIN"/>
    <property type="match status" value="1"/>
</dbReference>
<dbReference type="EMBL" id="WOCE01000014">
    <property type="protein sequence ID" value="KAE9600350.1"/>
    <property type="molecule type" value="Genomic_DNA"/>
</dbReference>
<protein>
    <recommendedName>
        <fullName evidence="5">Oxidative stress 3</fullName>
    </recommendedName>
</protein>
<accession>A0A6A4PFT0</accession>
<dbReference type="AlphaFoldDB" id="A0A6A4PFT0"/>
<keyword evidence="2" id="KW-0539">Nucleus</keyword>
<gene>
    <name evidence="3" type="ORF">Lalb_Chr14g0371961</name>
</gene>
<sequence>MEKKAQHCFEEDCNKDSNDSMSIGSFSKNSMNSMCSFSSDLTDQEVTSLYSSSSHSNGPLYELSDLMNHLPIKRGLSIFYEGKAQSFTCLANVKMIEDLPKKCKSQRKRMKSSSCKSYIEGLHSQTISFKISKKASRGPNFLSKGGVS</sequence>
<organism evidence="3 4">
    <name type="scientific">Lupinus albus</name>
    <name type="common">White lupine</name>
    <name type="synonym">Lupinus termis</name>
    <dbReference type="NCBI Taxonomy" id="3870"/>
    <lineage>
        <taxon>Eukaryota</taxon>
        <taxon>Viridiplantae</taxon>
        <taxon>Streptophyta</taxon>
        <taxon>Embryophyta</taxon>
        <taxon>Tracheophyta</taxon>
        <taxon>Spermatophyta</taxon>
        <taxon>Magnoliopsida</taxon>
        <taxon>eudicotyledons</taxon>
        <taxon>Gunneridae</taxon>
        <taxon>Pentapetalae</taxon>
        <taxon>rosids</taxon>
        <taxon>fabids</taxon>
        <taxon>Fabales</taxon>
        <taxon>Fabaceae</taxon>
        <taxon>Papilionoideae</taxon>
        <taxon>50 kb inversion clade</taxon>
        <taxon>genistoids sensu lato</taxon>
        <taxon>core genistoids</taxon>
        <taxon>Genisteae</taxon>
        <taxon>Lupinus</taxon>
    </lineage>
</organism>
<keyword evidence="4" id="KW-1185">Reference proteome</keyword>
<comment type="caution">
    <text evidence="3">The sequence shown here is derived from an EMBL/GenBank/DDBJ whole genome shotgun (WGS) entry which is preliminary data.</text>
</comment>
<evidence type="ECO:0000256" key="2">
    <source>
        <dbReference type="ARBA" id="ARBA00023242"/>
    </source>
</evidence>
<dbReference type="GO" id="GO:0006950">
    <property type="term" value="P:response to stress"/>
    <property type="evidence" value="ECO:0007669"/>
    <property type="project" value="UniProtKB-ARBA"/>
</dbReference>
<evidence type="ECO:0000256" key="1">
    <source>
        <dbReference type="ARBA" id="ARBA00004123"/>
    </source>
</evidence>
<dbReference type="OrthoDB" id="694201at2759"/>
<evidence type="ECO:0000313" key="3">
    <source>
        <dbReference type="EMBL" id="KAE9600350.1"/>
    </source>
</evidence>
<name>A0A6A4PFT0_LUPAL</name>